<dbReference type="RefSeq" id="WP_079646983.1">
    <property type="nucleotide sequence ID" value="NZ_FUYM01000002.1"/>
</dbReference>
<dbReference type="InterPro" id="IPR006076">
    <property type="entry name" value="FAD-dep_OxRdtase"/>
</dbReference>
<dbReference type="InterPro" id="IPR036188">
    <property type="entry name" value="FAD/NAD-bd_sf"/>
</dbReference>
<dbReference type="EMBL" id="FUYM01000002">
    <property type="protein sequence ID" value="SKB38273.1"/>
    <property type="molecule type" value="Genomic_DNA"/>
</dbReference>
<dbReference type="Pfam" id="PF01266">
    <property type="entry name" value="DAO"/>
    <property type="match status" value="1"/>
</dbReference>
<dbReference type="OrthoDB" id="9787190at2"/>
<dbReference type="GO" id="GO:0008718">
    <property type="term" value="F:D-amino-acid dehydrogenase activity"/>
    <property type="evidence" value="ECO:0007669"/>
    <property type="project" value="TreeGrafter"/>
</dbReference>
<feature type="domain" description="FAD dependent oxidoreductase" evidence="4">
    <location>
        <begin position="20"/>
        <end position="411"/>
    </location>
</feature>
<keyword evidence="2" id="KW-0560">Oxidoreductase</keyword>
<feature type="transmembrane region" description="Helical" evidence="3">
    <location>
        <begin position="20"/>
        <end position="37"/>
    </location>
</feature>
<evidence type="ECO:0000313" key="5">
    <source>
        <dbReference type="EMBL" id="SKB38273.1"/>
    </source>
</evidence>
<dbReference type="PANTHER" id="PTHR13847:SF280">
    <property type="entry name" value="D-AMINO ACID DEHYDROGENASE"/>
    <property type="match status" value="1"/>
</dbReference>
<dbReference type="GO" id="GO:0005886">
    <property type="term" value="C:plasma membrane"/>
    <property type="evidence" value="ECO:0007669"/>
    <property type="project" value="TreeGrafter"/>
</dbReference>
<comment type="similarity">
    <text evidence="1">Belongs to the DadA oxidoreductase family.</text>
</comment>
<sequence>MAPRITPVQTSQEMPRSTTVVVIGGGIVGLMAALTLAERGIPVTVLEKGRIAGEQSSRNLGWIRKIGREEHDLPLSLASERLWAAMAERVGADVGYRRAGIMYVARTEAEMAGHRAWLEAVGKALDARLLTPGEIDRLVPGGTGGWAGGIHSPTDGRAEPTLAASAIARAALSKGAVIVEDCAVRTLSMAAGRVAGVVTERGEIGCDQVILAGGLWSRRFLGNLGVSLPTLPLVASVLRTAPMEGPTEIAVGAPDFSFRKRADGGYTITQRGAFIVPLVPDSLLIGHRYLPMLRAQWRNVRLSLGRDFVNDLALGRHWGAAATSPFERVRTMDPPVNEGLNAEAMRNLVAAWPAFGNAVIEESWAGTIDVTPDSLPVISPVAKLPGLTLASGFSGHGFGTSPAAGRLAADLATGAAPIVDPAFYRLERLSS</sequence>
<name>A0A1T5AUK1_9SPHN</name>
<keyword evidence="6" id="KW-1185">Reference proteome</keyword>
<organism evidence="5 6">
    <name type="scientific">Rhizorhabdus histidinilytica</name>
    <dbReference type="NCBI Taxonomy" id="439228"/>
    <lineage>
        <taxon>Bacteria</taxon>
        <taxon>Pseudomonadati</taxon>
        <taxon>Pseudomonadota</taxon>
        <taxon>Alphaproteobacteria</taxon>
        <taxon>Sphingomonadales</taxon>
        <taxon>Sphingomonadaceae</taxon>
        <taxon>Rhizorhabdus</taxon>
    </lineage>
</organism>
<dbReference type="Gene3D" id="3.50.50.60">
    <property type="entry name" value="FAD/NAD(P)-binding domain"/>
    <property type="match status" value="2"/>
</dbReference>
<evidence type="ECO:0000256" key="3">
    <source>
        <dbReference type="SAM" id="Phobius"/>
    </source>
</evidence>
<dbReference type="STRING" id="439228.SAMN06295920_102220"/>
<evidence type="ECO:0000259" key="4">
    <source>
        <dbReference type="Pfam" id="PF01266"/>
    </source>
</evidence>
<gene>
    <name evidence="5" type="ORF">SAMN06295920_102220</name>
</gene>
<dbReference type="PANTHER" id="PTHR13847">
    <property type="entry name" value="SARCOSINE DEHYDROGENASE-RELATED"/>
    <property type="match status" value="1"/>
</dbReference>
<evidence type="ECO:0000256" key="2">
    <source>
        <dbReference type="ARBA" id="ARBA00023002"/>
    </source>
</evidence>
<dbReference type="GO" id="GO:0005737">
    <property type="term" value="C:cytoplasm"/>
    <property type="evidence" value="ECO:0007669"/>
    <property type="project" value="TreeGrafter"/>
</dbReference>
<evidence type="ECO:0000256" key="1">
    <source>
        <dbReference type="ARBA" id="ARBA00009410"/>
    </source>
</evidence>
<accession>A0A1T5AUK1</accession>
<dbReference type="AlphaFoldDB" id="A0A1T5AUK1"/>
<dbReference type="GO" id="GO:0055130">
    <property type="term" value="P:D-alanine catabolic process"/>
    <property type="evidence" value="ECO:0007669"/>
    <property type="project" value="TreeGrafter"/>
</dbReference>
<protein>
    <submittedName>
        <fullName evidence="5">Glycine/D-amino acid oxidase</fullName>
    </submittedName>
</protein>
<evidence type="ECO:0000313" key="6">
    <source>
        <dbReference type="Proteomes" id="UP000189818"/>
    </source>
</evidence>
<reference evidence="6" key="1">
    <citation type="submission" date="2017-02" db="EMBL/GenBank/DDBJ databases">
        <authorList>
            <person name="Varghese N."/>
            <person name="Submissions S."/>
        </authorList>
    </citation>
    <scope>NUCLEOTIDE SEQUENCE [LARGE SCALE GENOMIC DNA]</scope>
    <source>
        <strain evidence="6">UM2</strain>
    </source>
</reference>
<dbReference type="Proteomes" id="UP000189818">
    <property type="component" value="Unassembled WGS sequence"/>
</dbReference>
<dbReference type="SUPFAM" id="SSF51905">
    <property type="entry name" value="FAD/NAD(P)-binding domain"/>
    <property type="match status" value="1"/>
</dbReference>
<keyword evidence="3" id="KW-0812">Transmembrane</keyword>
<proteinExistence type="inferred from homology"/>
<keyword evidence="3" id="KW-1133">Transmembrane helix</keyword>
<dbReference type="Gene3D" id="3.30.9.10">
    <property type="entry name" value="D-Amino Acid Oxidase, subunit A, domain 2"/>
    <property type="match status" value="2"/>
</dbReference>
<keyword evidence="3" id="KW-0472">Membrane</keyword>